<comment type="subcellular location">
    <subcellularLocation>
        <location evidence="2">Cell membrane</location>
        <topology evidence="2">Multi-pass membrane protein</topology>
    </subcellularLocation>
</comment>
<dbReference type="RefSeq" id="WP_092060603.1">
    <property type="nucleotide sequence ID" value="NZ_FOJU01000001.1"/>
</dbReference>
<gene>
    <name evidence="15" type="ORF">SAMN05421688_0702</name>
</gene>
<dbReference type="GO" id="GO:0022904">
    <property type="term" value="P:respiratory electron transport chain"/>
    <property type="evidence" value="ECO:0007669"/>
    <property type="project" value="InterPro"/>
</dbReference>
<dbReference type="SMART" id="SM00867">
    <property type="entry name" value="YceI"/>
    <property type="match status" value="1"/>
</dbReference>
<organism evidence="15 16">
    <name type="scientific">Poseidonocella pacifica</name>
    <dbReference type="NCBI Taxonomy" id="871651"/>
    <lineage>
        <taxon>Bacteria</taxon>
        <taxon>Pseudomonadati</taxon>
        <taxon>Pseudomonadota</taxon>
        <taxon>Alphaproteobacteria</taxon>
        <taxon>Rhodobacterales</taxon>
        <taxon>Roseobacteraceae</taxon>
        <taxon>Poseidonocella</taxon>
    </lineage>
</organism>
<evidence type="ECO:0000256" key="11">
    <source>
        <dbReference type="ARBA" id="ARBA00023136"/>
    </source>
</evidence>
<dbReference type="GO" id="GO:0020037">
    <property type="term" value="F:heme binding"/>
    <property type="evidence" value="ECO:0007669"/>
    <property type="project" value="TreeGrafter"/>
</dbReference>
<evidence type="ECO:0000256" key="4">
    <source>
        <dbReference type="ARBA" id="ARBA00022475"/>
    </source>
</evidence>
<keyword evidence="3" id="KW-0813">Transport</keyword>
<dbReference type="OrthoDB" id="1247465at2"/>
<proteinExistence type="inferred from homology"/>
<evidence type="ECO:0000256" key="6">
    <source>
        <dbReference type="ARBA" id="ARBA00022692"/>
    </source>
</evidence>
<feature type="transmembrane region" description="Helical" evidence="13">
    <location>
        <begin position="12"/>
        <end position="35"/>
    </location>
</feature>
<dbReference type="GO" id="GO:0046872">
    <property type="term" value="F:metal ion binding"/>
    <property type="evidence" value="ECO:0007669"/>
    <property type="project" value="UniProtKB-KW"/>
</dbReference>
<name>A0A1I0VJG3_9RHOB</name>
<keyword evidence="8" id="KW-0249">Electron transport</keyword>
<dbReference type="EMBL" id="FOJU01000001">
    <property type="protein sequence ID" value="SFA76534.1"/>
    <property type="molecule type" value="Genomic_DNA"/>
</dbReference>
<comment type="cofactor">
    <cofactor evidence="1">
        <name>heme b</name>
        <dbReference type="ChEBI" id="CHEBI:60344"/>
    </cofactor>
</comment>
<evidence type="ECO:0000256" key="8">
    <source>
        <dbReference type="ARBA" id="ARBA00022982"/>
    </source>
</evidence>
<dbReference type="GO" id="GO:0005886">
    <property type="term" value="C:plasma membrane"/>
    <property type="evidence" value="ECO:0007669"/>
    <property type="project" value="UniProtKB-SubCell"/>
</dbReference>
<dbReference type="SUPFAM" id="SSF81342">
    <property type="entry name" value="Transmembrane di-heme cytochromes"/>
    <property type="match status" value="1"/>
</dbReference>
<dbReference type="InterPro" id="IPR007372">
    <property type="entry name" value="Lipid/polyisoprenoid-bd_YceI"/>
</dbReference>
<dbReference type="Gene3D" id="1.20.950.20">
    <property type="entry name" value="Transmembrane di-heme cytochromes, Chain C"/>
    <property type="match status" value="1"/>
</dbReference>
<dbReference type="InterPro" id="IPR052168">
    <property type="entry name" value="Cytochrome_b561_oxidase"/>
</dbReference>
<dbReference type="Gene3D" id="2.40.128.110">
    <property type="entry name" value="Lipid/polyisoprenoid-binding, YceI-like"/>
    <property type="match status" value="1"/>
</dbReference>
<reference evidence="15 16" key="1">
    <citation type="submission" date="2016-10" db="EMBL/GenBank/DDBJ databases">
        <authorList>
            <person name="de Groot N.N."/>
        </authorList>
    </citation>
    <scope>NUCLEOTIDE SEQUENCE [LARGE SCALE GENOMIC DNA]</scope>
    <source>
        <strain evidence="15 16">DSM 29316</strain>
    </source>
</reference>
<accession>A0A1I0VJG3</accession>
<keyword evidence="11 13" id="KW-0472">Membrane</keyword>
<sequence>MSLTNSARHYGLISRGLHWLTALLILTVVPLGFIADWLSEGIRGGGADQAVIDRVVLLFSLHKTVGIAIFFTALLRILWSLTQPRPAPLHAERRAETWLAETVHWMLYGSLVLVPLTGWIDHAASTGFAPIWWPFGQTLPFVPEDRGIARLFGGLHVLFMWVLLISLALHIAGAMKHAVVDRDGTLARMVRGLPGGAGSGPHGFALLSAAAIWAGVVGIGIAAGAVTLPGTQTAQSARTESVGEWEVQQGTLGIEITQMGQTVTGSFAQWSADISYDPESGTGEVTVEIDISSLTLGSVTSQAMGPDYFAAEEYPTATFTAAITREDGQHVARGDLTMKGVTVPVDMPFDLQIDGQTAVMEGSTTLERANYGIGDGVAEGSLGMTVPVTVSLTAARGAP</sequence>
<evidence type="ECO:0000256" key="3">
    <source>
        <dbReference type="ARBA" id="ARBA00022448"/>
    </source>
</evidence>
<evidence type="ECO:0000256" key="9">
    <source>
        <dbReference type="ARBA" id="ARBA00022989"/>
    </source>
</evidence>
<evidence type="ECO:0000313" key="15">
    <source>
        <dbReference type="EMBL" id="SFA76534.1"/>
    </source>
</evidence>
<keyword evidence="7" id="KW-0479">Metal-binding</keyword>
<evidence type="ECO:0000256" key="5">
    <source>
        <dbReference type="ARBA" id="ARBA00022617"/>
    </source>
</evidence>
<feature type="transmembrane region" description="Helical" evidence="13">
    <location>
        <begin position="204"/>
        <end position="228"/>
    </location>
</feature>
<evidence type="ECO:0000256" key="1">
    <source>
        <dbReference type="ARBA" id="ARBA00001970"/>
    </source>
</evidence>
<keyword evidence="6 13" id="KW-0812">Transmembrane</keyword>
<keyword evidence="9 13" id="KW-1133">Transmembrane helix</keyword>
<dbReference type="AlphaFoldDB" id="A0A1I0VJG3"/>
<keyword evidence="16" id="KW-1185">Reference proteome</keyword>
<evidence type="ECO:0000256" key="10">
    <source>
        <dbReference type="ARBA" id="ARBA00023004"/>
    </source>
</evidence>
<comment type="similarity">
    <text evidence="12">Belongs to the cytochrome b561 family.</text>
</comment>
<feature type="transmembrane region" description="Helical" evidence="13">
    <location>
        <begin position="151"/>
        <end position="172"/>
    </location>
</feature>
<dbReference type="Pfam" id="PF04264">
    <property type="entry name" value="YceI"/>
    <property type="match status" value="1"/>
</dbReference>
<evidence type="ECO:0000256" key="2">
    <source>
        <dbReference type="ARBA" id="ARBA00004651"/>
    </source>
</evidence>
<keyword evidence="4" id="KW-1003">Cell membrane</keyword>
<dbReference type="SUPFAM" id="SSF101874">
    <property type="entry name" value="YceI-like"/>
    <property type="match status" value="1"/>
</dbReference>
<evidence type="ECO:0000256" key="13">
    <source>
        <dbReference type="SAM" id="Phobius"/>
    </source>
</evidence>
<dbReference type="InterPro" id="IPR011577">
    <property type="entry name" value="Cyt_b561_bac/Ni-Hgenase"/>
</dbReference>
<evidence type="ECO:0000256" key="7">
    <source>
        <dbReference type="ARBA" id="ARBA00022723"/>
    </source>
</evidence>
<dbReference type="Proteomes" id="UP000198796">
    <property type="component" value="Unassembled WGS sequence"/>
</dbReference>
<dbReference type="GO" id="GO:0009055">
    <property type="term" value="F:electron transfer activity"/>
    <property type="evidence" value="ECO:0007669"/>
    <property type="project" value="InterPro"/>
</dbReference>
<evidence type="ECO:0000259" key="14">
    <source>
        <dbReference type="SMART" id="SM00867"/>
    </source>
</evidence>
<dbReference type="Pfam" id="PF01292">
    <property type="entry name" value="Ni_hydr_CYTB"/>
    <property type="match status" value="1"/>
</dbReference>
<feature type="transmembrane region" description="Helical" evidence="13">
    <location>
        <begin position="55"/>
        <end position="79"/>
    </location>
</feature>
<dbReference type="STRING" id="871651.SAMN05421688_0702"/>
<dbReference type="InterPro" id="IPR016174">
    <property type="entry name" value="Di-haem_cyt_TM"/>
</dbReference>
<evidence type="ECO:0000313" key="16">
    <source>
        <dbReference type="Proteomes" id="UP000198796"/>
    </source>
</evidence>
<dbReference type="PANTHER" id="PTHR30529:SF1">
    <property type="entry name" value="CYTOCHROME B561 HOMOLOG 2"/>
    <property type="match status" value="1"/>
</dbReference>
<keyword evidence="5" id="KW-0349">Heme</keyword>
<dbReference type="InterPro" id="IPR036761">
    <property type="entry name" value="TTHA0802/YceI-like_sf"/>
</dbReference>
<evidence type="ECO:0000256" key="12">
    <source>
        <dbReference type="ARBA" id="ARBA00037975"/>
    </source>
</evidence>
<keyword evidence="10" id="KW-0408">Iron</keyword>
<dbReference type="PANTHER" id="PTHR30529">
    <property type="entry name" value="CYTOCHROME B561"/>
    <property type="match status" value="1"/>
</dbReference>
<protein>
    <submittedName>
        <fullName evidence="15">Cytochrome b561</fullName>
    </submittedName>
</protein>
<feature type="domain" description="Lipid/polyisoprenoid-binding YceI-like" evidence="14">
    <location>
        <begin position="244"/>
        <end position="395"/>
    </location>
</feature>